<keyword evidence="1" id="KW-0472">Membrane</keyword>
<reference evidence="3 4" key="1">
    <citation type="submission" date="2017-04" db="EMBL/GenBank/DDBJ databases">
        <authorList>
            <person name="Afonso C.L."/>
            <person name="Miller P.J."/>
            <person name="Scott M.A."/>
            <person name="Spackman E."/>
            <person name="Goraichik I."/>
            <person name="Dimitrov K.M."/>
            <person name="Suarez D.L."/>
            <person name="Swayne D.E."/>
        </authorList>
    </citation>
    <scope>NUCLEOTIDE SEQUENCE [LARGE SCALE GENOMIC DNA]</scope>
    <source>
        <strain evidence="3 4">CGMCC 1.10972</strain>
    </source>
</reference>
<evidence type="ECO:0000256" key="1">
    <source>
        <dbReference type="SAM" id="Phobius"/>
    </source>
</evidence>
<dbReference type="EMBL" id="FWXR01000002">
    <property type="protein sequence ID" value="SMC43571.1"/>
    <property type="molecule type" value="Genomic_DNA"/>
</dbReference>
<accession>A0A1W1Z611</accession>
<keyword evidence="1" id="KW-1133">Transmembrane helix</keyword>
<organism evidence="3 4">
    <name type="scientific">Fulvimarina manganoxydans</name>
    <dbReference type="NCBI Taxonomy" id="937218"/>
    <lineage>
        <taxon>Bacteria</taxon>
        <taxon>Pseudomonadati</taxon>
        <taxon>Pseudomonadota</taxon>
        <taxon>Alphaproteobacteria</taxon>
        <taxon>Hyphomicrobiales</taxon>
        <taxon>Aurantimonadaceae</taxon>
        <taxon>Fulvimarina</taxon>
    </lineage>
</organism>
<dbReference type="Proteomes" id="UP000192656">
    <property type="component" value="Unassembled WGS sequence"/>
</dbReference>
<dbReference type="STRING" id="937218.SAMN06297251_102189"/>
<proteinExistence type="predicted"/>
<feature type="domain" description="DUF6460" evidence="2">
    <location>
        <begin position="52"/>
        <end position="87"/>
    </location>
</feature>
<feature type="transmembrane region" description="Helical" evidence="1">
    <location>
        <begin position="63"/>
        <end position="84"/>
    </location>
</feature>
<dbReference type="RefSeq" id="WP_084408644.1">
    <property type="nucleotide sequence ID" value="NZ_FWXR01000002.1"/>
</dbReference>
<sequence>MSGRVERFLGGSPIRVGINLVLMSIAVGLLLSWFDLSPRRLIDGTIDAVMRIIDTVFGSIDNVIQYFLLGAAIVVPIFLISRVLKVGRRDDRY</sequence>
<evidence type="ECO:0000313" key="4">
    <source>
        <dbReference type="Proteomes" id="UP000192656"/>
    </source>
</evidence>
<name>A0A1W1Z611_9HYPH</name>
<evidence type="ECO:0000259" key="2">
    <source>
        <dbReference type="Pfam" id="PF20061"/>
    </source>
</evidence>
<gene>
    <name evidence="3" type="ORF">SAMN06297251_102189</name>
</gene>
<keyword evidence="1" id="KW-0812">Transmembrane</keyword>
<keyword evidence="4" id="KW-1185">Reference proteome</keyword>
<dbReference type="AlphaFoldDB" id="A0A1W1Z611"/>
<feature type="transmembrane region" description="Helical" evidence="1">
    <location>
        <begin position="12"/>
        <end position="34"/>
    </location>
</feature>
<dbReference type="InterPro" id="IPR045594">
    <property type="entry name" value="DUF6460"/>
</dbReference>
<evidence type="ECO:0000313" key="3">
    <source>
        <dbReference type="EMBL" id="SMC43571.1"/>
    </source>
</evidence>
<protein>
    <recommendedName>
        <fullName evidence="2">DUF6460 domain-containing protein</fullName>
    </recommendedName>
</protein>
<dbReference type="OrthoDB" id="8480887at2"/>
<dbReference type="Pfam" id="PF20061">
    <property type="entry name" value="DUF6460"/>
    <property type="match status" value="1"/>
</dbReference>